<dbReference type="EMBL" id="BMGG01000007">
    <property type="protein sequence ID" value="GGC77720.1"/>
    <property type="molecule type" value="Genomic_DNA"/>
</dbReference>
<feature type="domain" description="EamA" evidence="7">
    <location>
        <begin position="14"/>
        <end position="145"/>
    </location>
</feature>
<name>A0A916ULX3_9HYPH</name>
<evidence type="ECO:0000259" key="7">
    <source>
        <dbReference type="Pfam" id="PF00892"/>
    </source>
</evidence>
<evidence type="ECO:0000256" key="2">
    <source>
        <dbReference type="ARBA" id="ARBA00022475"/>
    </source>
</evidence>
<feature type="transmembrane region" description="Helical" evidence="6">
    <location>
        <begin position="219"/>
        <end position="238"/>
    </location>
</feature>
<dbReference type="AlphaFoldDB" id="A0A916ULX3"/>
<feature type="transmembrane region" description="Helical" evidence="6">
    <location>
        <begin position="155"/>
        <end position="176"/>
    </location>
</feature>
<evidence type="ECO:0000313" key="8">
    <source>
        <dbReference type="EMBL" id="GGC77720.1"/>
    </source>
</evidence>
<dbReference type="InterPro" id="IPR000620">
    <property type="entry name" value="EamA_dom"/>
</dbReference>
<keyword evidence="9" id="KW-1185">Reference proteome</keyword>
<proteinExistence type="predicted"/>
<keyword evidence="2" id="KW-1003">Cell membrane</keyword>
<protein>
    <submittedName>
        <fullName evidence="8">Membrane protein</fullName>
    </submittedName>
</protein>
<gene>
    <name evidence="8" type="ORF">GCM10010994_40000</name>
</gene>
<dbReference type="GO" id="GO:0005886">
    <property type="term" value="C:plasma membrane"/>
    <property type="evidence" value="ECO:0007669"/>
    <property type="project" value="UniProtKB-SubCell"/>
</dbReference>
<evidence type="ECO:0000313" key="9">
    <source>
        <dbReference type="Proteomes" id="UP000637002"/>
    </source>
</evidence>
<dbReference type="SUPFAM" id="SSF103481">
    <property type="entry name" value="Multidrug resistance efflux transporter EmrE"/>
    <property type="match status" value="2"/>
</dbReference>
<feature type="transmembrane region" description="Helical" evidence="6">
    <location>
        <begin position="132"/>
        <end position="149"/>
    </location>
</feature>
<feature type="transmembrane region" description="Helical" evidence="6">
    <location>
        <begin position="75"/>
        <end position="94"/>
    </location>
</feature>
<sequence length="296" mass="30563">MILASVTPARRSARGIAYACAVVALFASFVLVSRLGLSSALTLPDIAALRFSVGGLLLCPILLKHGLSGLQLREAAVLAVLGGLGFALFAYAGFALAPAAHGAILIHGTLSLTTALLLWLVFGGRIERRQRMALTAIAAGIVVMVWDGLRQASIPLLAGDLCLLLASACWSGYGLYVKRLALPAVRAAAIVAGLSAIVFLPLYAVMPGKMLFQAEWRDLLVQAVFQGVLIGALSVFVYTRAIVLLGASDVAMSTAAVPALTTLGGFLLLGEVPTSVTLVGLALVTLGMATGLRRGS</sequence>
<feature type="transmembrane region" description="Helical" evidence="6">
    <location>
        <begin position="43"/>
        <end position="63"/>
    </location>
</feature>
<dbReference type="InterPro" id="IPR051258">
    <property type="entry name" value="Diverse_Substrate_Transporter"/>
</dbReference>
<dbReference type="PANTHER" id="PTHR42920">
    <property type="entry name" value="OS03G0707200 PROTEIN-RELATED"/>
    <property type="match status" value="1"/>
</dbReference>
<comment type="subcellular location">
    <subcellularLocation>
        <location evidence="1">Cell membrane</location>
        <topology evidence="1">Multi-pass membrane protein</topology>
    </subcellularLocation>
</comment>
<feature type="transmembrane region" description="Helical" evidence="6">
    <location>
        <begin position="16"/>
        <end position="37"/>
    </location>
</feature>
<reference evidence="8" key="1">
    <citation type="journal article" date="2014" name="Int. J. Syst. Evol. Microbiol.">
        <title>Complete genome sequence of Corynebacterium casei LMG S-19264T (=DSM 44701T), isolated from a smear-ripened cheese.</title>
        <authorList>
            <consortium name="US DOE Joint Genome Institute (JGI-PGF)"/>
            <person name="Walter F."/>
            <person name="Albersmeier A."/>
            <person name="Kalinowski J."/>
            <person name="Ruckert C."/>
        </authorList>
    </citation>
    <scope>NUCLEOTIDE SEQUENCE</scope>
    <source>
        <strain evidence="8">CGMCC 1.12919</strain>
    </source>
</reference>
<organism evidence="8 9">
    <name type="scientific">Chelatococcus reniformis</name>
    <dbReference type="NCBI Taxonomy" id="1494448"/>
    <lineage>
        <taxon>Bacteria</taxon>
        <taxon>Pseudomonadati</taxon>
        <taxon>Pseudomonadota</taxon>
        <taxon>Alphaproteobacteria</taxon>
        <taxon>Hyphomicrobiales</taxon>
        <taxon>Chelatococcaceae</taxon>
        <taxon>Chelatococcus</taxon>
    </lineage>
</organism>
<keyword evidence="4 6" id="KW-1133">Transmembrane helix</keyword>
<evidence type="ECO:0000256" key="6">
    <source>
        <dbReference type="SAM" id="Phobius"/>
    </source>
</evidence>
<keyword evidence="5 6" id="KW-0472">Membrane</keyword>
<dbReference type="Proteomes" id="UP000637002">
    <property type="component" value="Unassembled WGS sequence"/>
</dbReference>
<feature type="transmembrane region" description="Helical" evidence="6">
    <location>
        <begin position="188"/>
        <end position="207"/>
    </location>
</feature>
<comment type="caution">
    <text evidence="8">The sequence shown here is derived from an EMBL/GenBank/DDBJ whole genome shotgun (WGS) entry which is preliminary data.</text>
</comment>
<feature type="domain" description="EamA" evidence="7">
    <location>
        <begin position="158"/>
        <end position="289"/>
    </location>
</feature>
<evidence type="ECO:0000256" key="3">
    <source>
        <dbReference type="ARBA" id="ARBA00022692"/>
    </source>
</evidence>
<dbReference type="InterPro" id="IPR037185">
    <property type="entry name" value="EmrE-like"/>
</dbReference>
<keyword evidence="3 6" id="KW-0812">Transmembrane</keyword>
<dbReference type="Pfam" id="PF00892">
    <property type="entry name" value="EamA"/>
    <property type="match status" value="2"/>
</dbReference>
<reference evidence="8" key="2">
    <citation type="submission" date="2020-09" db="EMBL/GenBank/DDBJ databases">
        <authorList>
            <person name="Sun Q."/>
            <person name="Zhou Y."/>
        </authorList>
    </citation>
    <scope>NUCLEOTIDE SEQUENCE</scope>
    <source>
        <strain evidence="8">CGMCC 1.12919</strain>
    </source>
</reference>
<evidence type="ECO:0000256" key="1">
    <source>
        <dbReference type="ARBA" id="ARBA00004651"/>
    </source>
</evidence>
<feature type="transmembrane region" description="Helical" evidence="6">
    <location>
        <begin position="100"/>
        <end position="120"/>
    </location>
</feature>
<dbReference type="PANTHER" id="PTHR42920:SF5">
    <property type="entry name" value="EAMA DOMAIN-CONTAINING PROTEIN"/>
    <property type="match status" value="1"/>
</dbReference>
<evidence type="ECO:0000256" key="4">
    <source>
        <dbReference type="ARBA" id="ARBA00022989"/>
    </source>
</evidence>
<accession>A0A916ULX3</accession>
<dbReference type="RefSeq" id="WP_188610937.1">
    <property type="nucleotide sequence ID" value="NZ_BMGG01000007.1"/>
</dbReference>
<evidence type="ECO:0000256" key="5">
    <source>
        <dbReference type="ARBA" id="ARBA00023136"/>
    </source>
</evidence>